<dbReference type="SUPFAM" id="SSF48576">
    <property type="entry name" value="Terpenoid synthases"/>
    <property type="match status" value="1"/>
</dbReference>
<proteinExistence type="predicted"/>
<evidence type="ECO:0000313" key="2">
    <source>
        <dbReference type="Proteomes" id="UP001207742"/>
    </source>
</evidence>
<dbReference type="Gene3D" id="1.10.600.10">
    <property type="entry name" value="Farnesyl Diphosphate Synthase"/>
    <property type="match status" value="1"/>
</dbReference>
<reference evidence="1 2" key="1">
    <citation type="submission" date="2022-10" db="EMBL/GenBank/DDBJ databases">
        <title>Chitinophaga nivalis PC15 sp. nov., isolated from Pyeongchang county, South Korea.</title>
        <authorList>
            <person name="Trinh H.N."/>
        </authorList>
    </citation>
    <scope>NUCLEOTIDE SEQUENCE [LARGE SCALE GENOMIC DNA]</scope>
    <source>
        <strain evidence="1 2">PC14</strain>
    </source>
</reference>
<gene>
    <name evidence="1" type="ORF">OL497_10345</name>
</gene>
<dbReference type="InterPro" id="IPR008949">
    <property type="entry name" value="Isoprenoid_synthase_dom_sf"/>
</dbReference>
<comment type="caution">
    <text evidence="1">The sequence shown here is derived from an EMBL/GenBank/DDBJ whole genome shotgun (WGS) entry which is preliminary data.</text>
</comment>
<protein>
    <submittedName>
        <fullName evidence="1">Terpene synthase family protein</fullName>
    </submittedName>
</protein>
<sequence>MQFSSISQTAQGIEHLQEQYALFSTREKISLSTLFNDGDTNIREYCRTYRPNAGNDQLTAAVKSWSESYGIWLKSGEHYLTCATYLFPAADFRRGIAVVQNCAVDYYLNEIMGRDVFRLLPREQQVEARLIIDRMAGLSPALTVIPEAHAVEKANAEMLQEIRDTSPGEWFAAFSNMYAYHIGVTHQDCNASGLHYLPDVEEYIQQRLHTSGMPHIILLIEYCDGAFLDWSWLAAQRMAAQLKDLQQAVAMFGCLSNDFFSFEKEVIDKSADSNLVASVALNHPELSFEAVLEKAAVIVRFYLSEYFRLRERIITKMRRLAATADPRLQALEKHLVGLERCVQASWMWQAYTKRYKRYDSVFQETVLDTDIAVAV</sequence>
<dbReference type="RefSeq" id="WP_264729822.1">
    <property type="nucleotide sequence ID" value="NZ_JAPDNR010000001.1"/>
</dbReference>
<dbReference type="Pfam" id="PF19086">
    <property type="entry name" value="Terpene_syn_C_2"/>
    <property type="match status" value="1"/>
</dbReference>
<organism evidence="1 2">
    <name type="scientific">Chitinophaga nivalis</name>
    <dbReference type="NCBI Taxonomy" id="2991709"/>
    <lineage>
        <taxon>Bacteria</taxon>
        <taxon>Pseudomonadati</taxon>
        <taxon>Bacteroidota</taxon>
        <taxon>Chitinophagia</taxon>
        <taxon>Chitinophagales</taxon>
        <taxon>Chitinophagaceae</taxon>
        <taxon>Chitinophaga</taxon>
    </lineage>
</organism>
<accession>A0ABT3IK08</accession>
<dbReference type="EMBL" id="JAPDNS010000001">
    <property type="protein sequence ID" value="MCW3484295.1"/>
    <property type="molecule type" value="Genomic_DNA"/>
</dbReference>
<name>A0ABT3IK08_9BACT</name>
<dbReference type="Proteomes" id="UP001207742">
    <property type="component" value="Unassembled WGS sequence"/>
</dbReference>
<keyword evidence="2" id="KW-1185">Reference proteome</keyword>
<evidence type="ECO:0000313" key="1">
    <source>
        <dbReference type="EMBL" id="MCW3484295.1"/>
    </source>
</evidence>